<evidence type="ECO:0000256" key="2">
    <source>
        <dbReference type="ARBA" id="ARBA00023125"/>
    </source>
</evidence>
<dbReference type="InterPro" id="IPR008920">
    <property type="entry name" value="TF_FadR/GntR_C"/>
</dbReference>
<comment type="caution">
    <text evidence="5">The sequence shown here is derived from an EMBL/GenBank/DDBJ whole genome shotgun (WGS) entry which is preliminary data.</text>
</comment>
<dbReference type="PANTHER" id="PTHR43537">
    <property type="entry name" value="TRANSCRIPTIONAL REGULATOR, GNTR FAMILY"/>
    <property type="match status" value="1"/>
</dbReference>
<gene>
    <name evidence="5" type="ORF">W822_20870</name>
</gene>
<dbReference type="eggNOG" id="COG1802">
    <property type="taxonomic scope" value="Bacteria"/>
</dbReference>
<dbReference type="InterPro" id="IPR011711">
    <property type="entry name" value="GntR_C"/>
</dbReference>
<organism evidence="5 6">
    <name type="scientific">Advenella kashmirensis W13003</name>
    <dbReference type="NCBI Taxonomy" id="1424334"/>
    <lineage>
        <taxon>Bacteria</taxon>
        <taxon>Pseudomonadati</taxon>
        <taxon>Pseudomonadota</taxon>
        <taxon>Betaproteobacteria</taxon>
        <taxon>Burkholderiales</taxon>
        <taxon>Alcaligenaceae</taxon>
    </lineage>
</organism>
<dbReference type="SMART" id="SM00895">
    <property type="entry name" value="FCD"/>
    <property type="match status" value="1"/>
</dbReference>
<dbReference type="Proteomes" id="UP000018733">
    <property type="component" value="Unassembled WGS sequence"/>
</dbReference>
<dbReference type="HOGENOM" id="CLU_017584_5_2_4"/>
<dbReference type="Pfam" id="PF00392">
    <property type="entry name" value="GntR"/>
    <property type="match status" value="1"/>
</dbReference>
<evidence type="ECO:0000259" key="4">
    <source>
        <dbReference type="PROSITE" id="PS50949"/>
    </source>
</evidence>
<dbReference type="InterPro" id="IPR000524">
    <property type="entry name" value="Tscrpt_reg_HTH_GntR"/>
</dbReference>
<evidence type="ECO:0000313" key="6">
    <source>
        <dbReference type="Proteomes" id="UP000018733"/>
    </source>
</evidence>
<dbReference type="PROSITE" id="PS50949">
    <property type="entry name" value="HTH_GNTR"/>
    <property type="match status" value="1"/>
</dbReference>
<sequence length="233" mass="26085">MQLDRSRQASPQLYELLRRQIIALELTPGTVLSRAELAGRFGVSQTPVREALLKLAQEKLVDIYPQALTRVSLIDIASAMQAHFLRRAVELELLHELASAPSPTLIMTLQATIEQQKTALAAAQPDVFNDADMAFHRALYQHAAREALWHLVHSQSGHLDRLRRLHLPVAGKQATIIAEHELILDAIERKDAGQAGHYLRTHLSGTMAYIRQIQLDHPQWVIGQPERNPAPAL</sequence>
<dbReference type="GO" id="GO:0003700">
    <property type="term" value="F:DNA-binding transcription factor activity"/>
    <property type="evidence" value="ECO:0007669"/>
    <property type="project" value="InterPro"/>
</dbReference>
<reference evidence="5 6" key="1">
    <citation type="journal article" date="2014" name="Genome Announc.">
        <title>Draft Genome Sequence of Advenella kashmirensis Strain W13003, a Polycyclic Aromatic Hydrocarbon-Degrading Bacterium.</title>
        <authorList>
            <person name="Wang X."/>
            <person name="Jin D."/>
            <person name="Zhou L."/>
            <person name="Wu L."/>
            <person name="An W."/>
            <person name="Zhao L."/>
        </authorList>
    </citation>
    <scope>NUCLEOTIDE SEQUENCE [LARGE SCALE GENOMIC DNA]</scope>
    <source>
        <strain evidence="5 6">W13003</strain>
    </source>
</reference>
<proteinExistence type="predicted"/>
<dbReference type="SMART" id="SM00345">
    <property type="entry name" value="HTH_GNTR"/>
    <property type="match status" value="1"/>
</dbReference>
<evidence type="ECO:0000313" key="5">
    <source>
        <dbReference type="EMBL" id="ETF00821.1"/>
    </source>
</evidence>
<dbReference type="Pfam" id="PF07729">
    <property type="entry name" value="FCD"/>
    <property type="match status" value="1"/>
</dbReference>
<keyword evidence="2" id="KW-0238">DNA-binding</keyword>
<dbReference type="PATRIC" id="fig|1424334.3.peg.4186"/>
<dbReference type="InterPro" id="IPR036388">
    <property type="entry name" value="WH-like_DNA-bd_sf"/>
</dbReference>
<feature type="domain" description="HTH gntR-type" evidence="4">
    <location>
        <begin position="7"/>
        <end position="74"/>
    </location>
</feature>
<dbReference type="InterPro" id="IPR036390">
    <property type="entry name" value="WH_DNA-bd_sf"/>
</dbReference>
<evidence type="ECO:0000256" key="3">
    <source>
        <dbReference type="ARBA" id="ARBA00023163"/>
    </source>
</evidence>
<dbReference type="STRING" id="1424334.W822_20870"/>
<dbReference type="GO" id="GO:0003677">
    <property type="term" value="F:DNA binding"/>
    <property type="evidence" value="ECO:0007669"/>
    <property type="project" value="UniProtKB-KW"/>
</dbReference>
<keyword evidence="1" id="KW-0805">Transcription regulation</keyword>
<dbReference type="Gene3D" id="1.10.10.10">
    <property type="entry name" value="Winged helix-like DNA-binding domain superfamily/Winged helix DNA-binding domain"/>
    <property type="match status" value="1"/>
</dbReference>
<dbReference type="SUPFAM" id="SSF48008">
    <property type="entry name" value="GntR ligand-binding domain-like"/>
    <property type="match status" value="1"/>
</dbReference>
<keyword evidence="3" id="KW-0804">Transcription</keyword>
<dbReference type="Gene3D" id="1.20.120.530">
    <property type="entry name" value="GntR ligand-binding domain-like"/>
    <property type="match status" value="1"/>
</dbReference>
<dbReference type="PANTHER" id="PTHR43537:SF45">
    <property type="entry name" value="GNTR FAMILY REGULATORY PROTEIN"/>
    <property type="match status" value="1"/>
</dbReference>
<protein>
    <submittedName>
        <fullName evidence="5">Transcriptional regulator</fullName>
    </submittedName>
</protein>
<dbReference type="AlphaFoldDB" id="V8QLI1"/>
<dbReference type="SUPFAM" id="SSF46785">
    <property type="entry name" value="Winged helix' DNA-binding domain"/>
    <property type="match status" value="1"/>
</dbReference>
<keyword evidence="6" id="KW-1185">Reference proteome</keyword>
<dbReference type="EMBL" id="AYXT01000013">
    <property type="protein sequence ID" value="ETF00821.1"/>
    <property type="molecule type" value="Genomic_DNA"/>
</dbReference>
<name>V8QLI1_9BURK</name>
<evidence type="ECO:0000256" key="1">
    <source>
        <dbReference type="ARBA" id="ARBA00023015"/>
    </source>
</evidence>
<accession>V8QLI1</accession>